<dbReference type="InterPro" id="IPR001412">
    <property type="entry name" value="aa-tRNA-synth_I_CS"/>
</dbReference>
<evidence type="ECO:0000256" key="10">
    <source>
        <dbReference type="RuleBase" id="RU363038"/>
    </source>
</evidence>
<dbReference type="Proteomes" id="UP000789595">
    <property type="component" value="Unassembled WGS sequence"/>
</dbReference>
<dbReference type="Gene3D" id="3.30.1360.70">
    <property type="entry name" value="Arginyl tRNA synthetase N-terminal domain"/>
    <property type="match status" value="1"/>
</dbReference>
<dbReference type="FunFam" id="3.30.1360.70:FF:000002">
    <property type="entry name" value="arginine--tRNA ligase, cytoplasmic"/>
    <property type="match status" value="1"/>
</dbReference>
<dbReference type="CDD" id="cd00671">
    <property type="entry name" value="ArgRS_core"/>
    <property type="match status" value="1"/>
</dbReference>
<evidence type="ECO:0000256" key="1">
    <source>
        <dbReference type="ARBA" id="ARBA00005594"/>
    </source>
</evidence>
<evidence type="ECO:0000256" key="3">
    <source>
        <dbReference type="ARBA" id="ARBA00022598"/>
    </source>
</evidence>
<dbReference type="EMBL" id="CAKKNE010000003">
    <property type="protein sequence ID" value="CAH0371180.1"/>
    <property type="molecule type" value="Genomic_DNA"/>
</dbReference>
<dbReference type="PRINTS" id="PR01038">
    <property type="entry name" value="TRNASYNTHARG"/>
</dbReference>
<evidence type="ECO:0000259" key="12">
    <source>
        <dbReference type="SMART" id="SM00836"/>
    </source>
</evidence>
<evidence type="ECO:0000256" key="8">
    <source>
        <dbReference type="ARBA" id="ARBA00033033"/>
    </source>
</evidence>
<accession>A0A7S3ZX63</accession>
<dbReference type="InterPro" id="IPR036695">
    <property type="entry name" value="Arg-tRNA-synth_N_sf"/>
</dbReference>
<dbReference type="InterPro" id="IPR008909">
    <property type="entry name" value="DALR_anticod-bd"/>
</dbReference>
<name>A0A7S3ZX63_9STRA</name>
<dbReference type="Pfam" id="PF03485">
    <property type="entry name" value="Arg_tRNA_synt_N"/>
    <property type="match status" value="1"/>
</dbReference>
<gene>
    <name evidence="14" type="ORF">PCAL00307_LOCUS12335</name>
    <name evidence="15" type="ORF">PECAL_3P11100</name>
</gene>
<dbReference type="Gene3D" id="3.40.50.620">
    <property type="entry name" value="HUPs"/>
    <property type="match status" value="1"/>
</dbReference>
<dbReference type="Pfam" id="PF00750">
    <property type="entry name" value="tRNA-synt_1d"/>
    <property type="match status" value="1"/>
</dbReference>
<keyword evidence="3 10" id="KW-0436">Ligase</keyword>
<evidence type="ECO:0000256" key="6">
    <source>
        <dbReference type="ARBA" id="ARBA00022917"/>
    </source>
</evidence>
<organism evidence="14">
    <name type="scientific">Pelagomonas calceolata</name>
    <dbReference type="NCBI Taxonomy" id="35677"/>
    <lineage>
        <taxon>Eukaryota</taxon>
        <taxon>Sar</taxon>
        <taxon>Stramenopiles</taxon>
        <taxon>Ochrophyta</taxon>
        <taxon>Pelagophyceae</taxon>
        <taxon>Pelagomonadales</taxon>
        <taxon>Pelagomonadaceae</taxon>
        <taxon>Pelagomonas</taxon>
    </lineage>
</organism>
<keyword evidence="6 10" id="KW-0648">Protein biosynthesis</keyword>
<dbReference type="EMBL" id="HBIW01014340">
    <property type="protein sequence ID" value="CAE0696899.1"/>
    <property type="molecule type" value="Transcribed_RNA"/>
</dbReference>
<evidence type="ECO:0000259" key="13">
    <source>
        <dbReference type="SMART" id="SM01016"/>
    </source>
</evidence>
<dbReference type="Gene3D" id="1.10.730.10">
    <property type="entry name" value="Isoleucyl-tRNA Synthetase, Domain 1"/>
    <property type="match status" value="1"/>
</dbReference>
<evidence type="ECO:0000256" key="11">
    <source>
        <dbReference type="SAM" id="MobiDB-lite"/>
    </source>
</evidence>
<sequence length="866" mass="91894">MDALVKQCEAAGEAVKTAKGGGDKAVIAEAVAKLVAIKEQITKLDPAHPMAIVDKKAAKKKAKAAAAAAKPAEKPAEGGGDKPMSKNAQKAAAKKALKDAKKKQHKEGGAGAPPTAAAAAAPTKGFALRPGASAAARAKVAAVAKACKVTVAKGAAAAYAPQPSDGCVLDTPDGPVGGAANACRLLAFASAAFSADTPAADGWCDWSGRADAEAQAASVLDEVGKALAKNDPGLAKGTLARILVACDCKVALKSAKGSPAVTALANEVAGEEKPWSPAQDESTLEFVTRLFAEAIKRAAPSLKDQDPVVQRCAIASFGDFQCNAPMGIFKALKGQGDTSYNSPRAVGAAIADNLPPNSVLVSASVAPAGFVNAKIDNALLGDFCREVAQKGKAPPPPIKAFGGKRKVLVDFSSPNIAKEMHVGHLRSTIIGDTICRVLEYCGHDVHRINHVGDWGTQFGMLISHMEEAYPDFTSNPPNITDLTVFYKNAKKRFDDDEAFKKKSRETVVALQAGDPRCREIWALLCDISRKEFARVYKRLGVTLEEVGESHYNSMIPNAISLLEKAGLTTDSDGATTVFLEGHSFPLIVKKSDGGFGYDSTDIAAIHHRLKTLGVDWVVYVTDLGQAEHFHMCFEAAEKAGWTSSEGRLCHVGFGVVQGEDGKRFKTRSGETVRLVDLLDESVTRMEKSLKDRVAEGKCALSPDEVKSAAEKIGYGAVKYADLHQHPATNYKFSYDKMLSTSGNTAVYLLFAHARLASIVRKASAKGVDAKKAASNKMDLCAHPKERALAFELTQFSGVVASVAEEFLPVRVCDYLYKVSCKFTEFVTECKVLDDARMAERVVLCEATGVVMRACFDLLGIEYLMQI</sequence>
<reference evidence="14" key="1">
    <citation type="submission" date="2021-01" db="EMBL/GenBank/DDBJ databases">
        <authorList>
            <person name="Corre E."/>
            <person name="Pelletier E."/>
            <person name="Niang G."/>
            <person name="Scheremetjew M."/>
            <person name="Finn R."/>
            <person name="Kale V."/>
            <person name="Holt S."/>
            <person name="Cochrane G."/>
            <person name="Meng A."/>
            <person name="Brown T."/>
            <person name="Cohen L."/>
        </authorList>
    </citation>
    <scope>NUCLEOTIDE SEQUENCE</scope>
    <source>
        <strain evidence="14">CCMP1756</strain>
    </source>
</reference>
<dbReference type="InterPro" id="IPR005148">
    <property type="entry name" value="Arg-tRNA-synth_N"/>
</dbReference>
<dbReference type="HAMAP" id="MF_00123">
    <property type="entry name" value="Arg_tRNA_synth"/>
    <property type="match status" value="1"/>
</dbReference>
<keyword evidence="5 10" id="KW-0067">ATP-binding</keyword>
<evidence type="ECO:0000256" key="5">
    <source>
        <dbReference type="ARBA" id="ARBA00022840"/>
    </source>
</evidence>
<keyword evidence="4 10" id="KW-0547">Nucleotide-binding</keyword>
<dbReference type="Pfam" id="PF05746">
    <property type="entry name" value="DALR_1"/>
    <property type="match status" value="1"/>
</dbReference>
<dbReference type="AlphaFoldDB" id="A0A7S3ZX63"/>
<evidence type="ECO:0000313" key="16">
    <source>
        <dbReference type="Proteomes" id="UP000789595"/>
    </source>
</evidence>
<evidence type="ECO:0000313" key="14">
    <source>
        <dbReference type="EMBL" id="CAE0696899.1"/>
    </source>
</evidence>
<feature type="compositionally biased region" description="Basic residues" evidence="11">
    <location>
        <begin position="92"/>
        <end position="105"/>
    </location>
</feature>
<feature type="domain" description="DALR anticodon binding" evidence="12">
    <location>
        <begin position="748"/>
        <end position="866"/>
    </location>
</feature>
<feature type="domain" description="Arginyl tRNA synthetase N-terminal" evidence="13">
    <location>
        <begin position="285"/>
        <end position="375"/>
    </location>
</feature>
<evidence type="ECO:0000313" key="15">
    <source>
        <dbReference type="EMBL" id="CAH0371180.1"/>
    </source>
</evidence>
<dbReference type="InterPro" id="IPR035684">
    <property type="entry name" value="ArgRS_core"/>
</dbReference>
<dbReference type="InterPro" id="IPR009080">
    <property type="entry name" value="tRNAsynth_Ia_anticodon-bd"/>
</dbReference>
<dbReference type="GO" id="GO:0005737">
    <property type="term" value="C:cytoplasm"/>
    <property type="evidence" value="ECO:0007669"/>
    <property type="project" value="InterPro"/>
</dbReference>
<keyword evidence="7 10" id="KW-0030">Aminoacyl-tRNA synthetase</keyword>
<dbReference type="GO" id="GO:0005524">
    <property type="term" value="F:ATP binding"/>
    <property type="evidence" value="ECO:0007669"/>
    <property type="project" value="UniProtKB-KW"/>
</dbReference>
<dbReference type="SUPFAM" id="SSF47323">
    <property type="entry name" value="Anticodon-binding domain of a subclass of class I aminoacyl-tRNA synthetases"/>
    <property type="match status" value="1"/>
</dbReference>
<evidence type="ECO:0000256" key="2">
    <source>
        <dbReference type="ARBA" id="ARBA00012837"/>
    </source>
</evidence>
<dbReference type="FunFam" id="1.10.730.10:FF:000006">
    <property type="entry name" value="Arginyl-tRNA synthetase 2, mitochondrial"/>
    <property type="match status" value="1"/>
</dbReference>
<dbReference type="SUPFAM" id="SSF52374">
    <property type="entry name" value="Nucleotidylyl transferase"/>
    <property type="match status" value="1"/>
</dbReference>
<evidence type="ECO:0000256" key="4">
    <source>
        <dbReference type="ARBA" id="ARBA00022741"/>
    </source>
</evidence>
<dbReference type="InterPro" id="IPR001278">
    <property type="entry name" value="Arg-tRNA-ligase"/>
</dbReference>
<dbReference type="PROSITE" id="PS00178">
    <property type="entry name" value="AA_TRNA_LIGASE_I"/>
    <property type="match status" value="1"/>
</dbReference>
<dbReference type="FunFam" id="3.40.50.620:FF:000096">
    <property type="entry name" value="Arginine--tRNA ligase chloroplastic/mitochondrial"/>
    <property type="match status" value="1"/>
</dbReference>
<dbReference type="InterPro" id="IPR014729">
    <property type="entry name" value="Rossmann-like_a/b/a_fold"/>
</dbReference>
<dbReference type="OrthoDB" id="68056at2759"/>
<dbReference type="NCBIfam" id="TIGR00456">
    <property type="entry name" value="argS"/>
    <property type="match status" value="1"/>
</dbReference>
<feature type="region of interest" description="Disordered" evidence="11">
    <location>
        <begin position="63"/>
        <end position="116"/>
    </location>
</feature>
<dbReference type="SMART" id="SM01016">
    <property type="entry name" value="Arg_tRNA_synt_N"/>
    <property type="match status" value="1"/>
</dbReference>
<dbReference type="GO" id="GO:0004814">
    <property type="term" value="F:arginine-tRNA ligase activity"/>
    <property type="evidence" value="ECO:0007669"/>
    <property type="project" value="UniProtKB-EC"/>
</dbReference>
<reference evidence="15" key="2">
    <citation type="submission" date="2021-11" db="EMBL/GenBank/DDBJ databases">
        <authorList>
            <consortium name="Genoscope - CEA"/>
            <person name="William W."/>
        </authorList>
    </citation>
    <scope>NUCLEOTIDE SEQUENCE</scope>
</reference>
<evidence type="ECO:0000256" key="9">
    <source>
        <dbReference type="ARBA" id="ARBA00049339"/>
    </source>
</evidence>
<comment type="similarity">
    <text evidence="1 10">Belongs to the class-I aminoacyl-tRNA synthetase family.</text>
</comment>
<dbReference type="PANTHER" id="PTHR11956:SF5">
    <property type="entry name" value="ARGININE--TRNA LIGASE, CYTOPLASMIC"/>
    <property type="match status" value="1"/>
</dbReference>
<evidence type="ECO:0000256" key="7">
    <source>
        <dbReference type="ARBA" id="ARBA00023146"/>
    </source>
</evidence>
<comment type="catalytic activity">
    <reaction evidence="9">
        <text>tRNA(Arg) + L-arginine + ATP = L-arginyl-tRNA(Arg) + AMP + diphosphate</text>
        <dbReference type="Rhea" id="RHEA:20301"/>
        <dbReference type="Rhea" id="RHEA-COMP:9658"/>
        <dbReference type="Rhea" id="RHEA-COMP:9673"/>
        <dbReference type="ChEBI" id="CHEBI:30616"/>
        <dbReference type="ChEBI" id="CHEBI:32682"/>
        <dbReference type="ChEBI" id="CHEBI:33019"/>
        <dbReference type="ChEBI" id="CHEBI:78442"/>
        <dbReference type="ChEBI" id="CHEBI:78513"/>
        <dbReference type="ChEBI" id="CHEBI:456215"/>
        <dbReference type="EC" id="6.1.1.19"/>
    </reaction>
</comment>
<protein>
    <recommendedName>
        <fullName evidence="2">arginine--tRNA ligase</fullName>
        <ecNumber evidence="2">6.1.1.19</ecNumber>
    </recommendedName>
    <alternativeName>
        <fullName evidence="8">Arginyl-tRNA synthetase</fullName>
    </alternativeName>
</protein>
<keyword evidence="16" id="KW-1185">Reference proteome</keyword>
<dbReference type="PANTHER" id="PTHR11956">
    <property type="entry name" value="ARGINYL-TRNA SYNTHETASE"/>
    <property type="match status" value="1"/>
</dbReference>
<dbReference type="EC" id="6.1.1.19" evidence="2"/>
<dbReference type="SUPFAM" id="SSF55190">
    <property type="entry name" value="Arginyl-tRNA synthetase (ArgRS), N-terminal 'additional' domain"/>
    <property type="match status" value="1"/>
</dbReference>
<proteinExistence type="inferred from homology"/>
<feature type="compositionally biased region" description="Basic and acidic residues" evidence="11">
    <location>
        <begin position="71"/>
        <end position="84"/>
    </location>
</feature>
<dbReference type="GO" id="GO:0006420">
    <property type="term" value="P:arginyl-tRNA aminoacylation"/>
    <property type="evidence" value="ECO:0007669"/>
    <property type="project" value="InterPro"/>
</dbReference>
<dbReference type="SMART" id="SM00836">
    <property type="entry name" value="DALR_1"/>
    <property type="match status" value="1"/>
</dbReference>